<dbReference type="EMBL" id="QTSX02004996">
    <property type="protein sequence ID" value="KAJ9062649.1"/>
    <property type="molecule type" value="Genomic_DNA"/>
</dbReference>
<gene>
    <name evidence="1" type="ORF">DSO57_1008415</name>
</gene>
<sequence length="70" mass="7437">MAMLGGIKAGPEHLPVMIVVVGFPSDLASRILSSRRLVQSSLVAESYMAHLSPSASPLRRSSMLTNLDGE</sequence>
<organism evidence="1 2">
    <name type="scientific">Entomophthora muscae</name>
    <dbReference type="NCBI Taxonomy" id="34485"/>
    <lineage>
        <taxon>Eukaryota</taxon>
        <taxon>Fungi</taxon>
        <taxon>Fungi incertae sedis</taxon>
        <taxon>Zoopagomycota</taxon>
        <taxon>Entomophthoromycotina</taxon>
        <taxon>Entomophthoromycetes</taxon>
        <taxon>Entomophthorales</taxon>
        <taxon>Entomophthoraceae</taxon>
        <taxon>Entomophthora</taxon>
    </lineage>
</organism>
<reference evidence="1" key="1">
    <citation type="submission" date="2022-04" db="EMBL/GenBank/DDBJ databases">
        <title>Genome of the entomopathogenic fungus Entomophthora muscae.</title>
        <authorList>
            <person name="Elya C."/>
            <person name="Lovett B.R."/>
            <person name="Lee E."/>
            <person name="Macias A.M."/>
            <person name="Hajek A.E."/>
            <person name="De Bivort B.L."/>
            <person name="Kasson M.T."/>
            <person name="De Fine Licht H.H."/>
            <person name="Stajich J.E."/>
        </authorList>
    </citation>
    <scope>NUCLEOTIDE SEQUENCE</scope>
    <source>
        <strain evidence="1">Berkeley</strain>
    </source>
</reference>
<dbReference type="Proteomes" id="UP001165960">
    <property type="component" value="Unassembled WGS sequence"/>
</dbReference>
<comment type="caution">
    <text evidence="1">The sequence shown here is derived from an EMBL/GenBank/DDBJ whole genome shotgun (WGS) entry which is preliminary data.</text>
</comment>
<name>A0ACC2SJT5_9FUNG</name>
<keyword evidence="2" id="KW-1185">Reference proteome</keyword>
<evidence type="ECO:0000313" key="2">
    <source>
        <dbReference type="Proteomes" id="UP001165960"/>
    </source>
</evidence>
<proteinExistence type="predicted"/>
<protein>
    <submittedName>
        <fullName evidence="1">Uncharacterized protein</fullName>
    </submittedName>
</protein>
<accession>A0ACC2SJT5</accession>
<evidence type="ECO:0000313" key="1">
    <source>
        <dbReference type="EMBL" id="KAJ9062649.1"/>
    </source>
</evidence>